<sequence length="219" mass="24530">MKLRKTHGWFGKGVRIFMLSCLAIFGLFVSDGFSGVEGKASSVVSSPNPETADENPTWRGPGFLEISFKFQRKGIASSQYAIWIEDKTGNLIKTVFVTSFTARGGYTFRKDCLPTWVSKARPQLKKTEVDAVSGATPPSGKQVYVWDGRDQRGNPVMPGEYRFYLGATLYWSNRVLYSGTFFHGGPSQENIPISISYFGNQKNKDMIQELKARYVSSQF</sequence>
<reference evidence="1 2" key="1">
    <citation type="submission" date="2023-03" db="EMBL/GenBank/DDBJ databases">
        <title>Novel Species.</title>
        <authorList>
            <person name="Ma S."/>
        </authorList>
    </citation>
    <scope>NUCLEOTIDE SEQUENCE [LARGE SCALE GENOMIC DNA]</scope>
    <source>
        <strain evidence="1 2">B11</strain>
    </source>
</reference>
<name>A0ABZ2YGV4_9BACT</name>
<evidence type="ECO:0000313" key="2">
    <source>
        <dbReference type="Proteomes" id="UP001461341"/>
    </source>
</evidence>
<dbReference type="RefSeq" id="WP_369019195.1">
    <property type="nucleotide sequence ID" value="NZ_CP121689.1"/>
</dbReference>
<dbReference type="Pfam" id="PF10029">
    <property type="entry name" value="DUF2271"/>
    <property type="match status" value="1"/>
</dbReference>
<dbReference type="EMBL" id="CP121689">
    <property type="protein sequence ID" value="WZL77028.1"/>
    <property type="molecule type" value="Genomic_DNA"/>
</dbReference>
<dbReference type="InterPro" id="IPR014469">
    <property type="entry name" value="DUF2271"/>
</dbReference>
<dbReference type="Proteomes" id="UP001461341">
    <property type="component" value="Chromosome"/>
</dbReference>
<accession>A0ABZ2YGV4</accession>
<protein>
    <submittedName>
        <fullName evidence="1">DUF2271 domain-containing protein</fullName>
    </submittedName>
</protein>
<gene>
    <name evidence="1" type="ORF">QBE54_04705</name>
</gene>
<evidence type="ECO:0000313" key="1">
    <source>
        <dbReference type="EMBL" id="WZL77028.1"/>
    </source>
</evidence>
<dbReference type="Gene3D" id="2.60.40.4070">
    <property type="match status" value="1"/>
</dbReference>
<organism evidence="1 2">
    <name type="scientific">Thermatribacter velox</name>
    <dbReference type="NCBI Taxonomy" id="3039681"/>
    <lineage>
        <taxon>Bacteria</taxon>
        <taxon>Pseudomonadati</taxon>
        <taxon>Atribacterota</taxon>
        <taxon>Atribacteria</taxon>
        <taxon>Atribacterales</taxon>
        <taxon>Thermatribacteraceae</taxon>
        <taxon>Thermatribacter</taxon>
    </lineage>
</organism>
<keyword evidence="2" id="KW-1185">Reference proteome</keyword>
<proteinExistence type="predicted"/>